<accession>A0A8A4ZC31</accession>
<dbReference type="KEGG" id="psic:J4E96_00260"/>
<dbReference type="Gene3D" id="2.40.128.270">
    <property type="match status" value="1"/>
</dbReference>
<sequence>MTGRRATGQRPTHRRRAGLVPLLVLAVTLAAAGCSGGGDALDGTSWTLTRSSASAIDPASVTITAEFADGQVTGSSGVNTYGGEYSADDDGGFSVGTLRSTLMAGPEPAMAAESAFTDLLAQATAYDATDDQLTLADADGNEVLTFTAAS</sequence>
<dbReference type="PANTHER" id="PTHR35535">
    <property type="entry name" value="HEAT SHOCK PROTEIN HSLJ"/>
    <property type="match status" value="1"/>
</dbReference>
<organism evidence="3 4">
    <name type="scientific">Pengzhenrongella sicca</name>
    <dbReference type="NCBI Taxonomy" id="2819238"/>
    <lineage>
        <taxon>Bacteria</taxon>
        <taxon>Bacillati</taxon>
        <taxon>Actinomycetota</taxon>
        <taxon>Actinomycetes</taxon>
        <taxon>Micrococcales</taxon>
        <taxon>Pengzhenrongella</taxon>
    </lineage>
</organism>
<proteinExistence type="predicted"/>
<evidence type="ECO:0000259" key="2">
    <source>
        <dbReference type="Pfam" id="PF03724"/>
    </source>
</evidence>
<dbReference type="AlphaFoldDB" id="A0A8A4ZC31"/>
<gene>
    <name evidence="3" type="ORF">J4E96_00260</name>
</gene>
<feature type="chain" id="PRO_5039278944" evidence="1">
    <location>
        <begin position="33"/>
        <end position="150"/>
    </location>
</feature>
<evidence type="ECO:0000256" key="1">
    <source>
        <dbReference type="SAM" id="SignalP"/>
    </source>
</evidence>
<protein>
    <submittedName>
        <fullName evidence="3">META domain-containing protein</fullName>
    </submittedName>
</protein>
<reference evidence="3" key="1">
    <citation type="submission" date="2021-03" db="EMBL/GenBank/DDBJ databases">
        <title>Pengzhenrongella sicca gen. nov., sp. nov., a new member of suborder Micrococcineae isolated from High-Arctic tundra soil.</title>
        <authorList>
            <person name="Peng F."/>
        </authorList>
    </citation>
    <scope>NUCLEOTIDE SEQUENCE</scope>
    <source>
        <strain evidence="3">LRZ-2</strain>
    </source>
</reference>
<keyword evidence="1" id="KW-0732">Signal</keyword>
<evidence type="ECO:0000313" key="3">
    <source>
        <dbReference type="EMBL" id="QTE29550.1"/>
    </source>
</evidence>
<feature type="domain" description="DUF306" evidence="2">
    <location>
        <begin position="40"/>
        <end position="146"/>
    </location>
</feature>
<keyword evidence="4" id="KW-1185">Reference proteome</keyword>
<dbReference type="InterPro" id="IPR053147">
    <property type="entry name" value="Hsp_HslJ-like"/>
</dbReference>
<dbReference type="InterPro" id="IPR005184">
    <property type="entry name" value="DUF306_Meta_HslJ"/>
</dbReference>
<dbReference type="RefSeq" id="WP_227423837.1">
    <property type="nucleotide sequence ID" value="NZ_CP071868.1"/>
</dbReference>
<dbReference type="PANTHER" id="PTHR35535:SF1">
    <property type="entry name" value="HEAT SHOCK PROTEIN HSLJ"/>
    <property type="match status" value="1"/>
</dbReference>
<dbReference type="Pfam" id="PF03724">
    <property type="entry name" value="META"/>
    <property type="match status" value="1"/>
</dbReference>
<dbReference type="PROSITE" id="PS51257">
    <property type="entry name" value="PROKAR_LIPOPROTEIN"/>
    <property type="match status" value="1"/>
</dbReference>
<dbReference type="EMBL" id="CP071868">
    <property type="protein sequence ID" value="QTE29550.1"/>
    <property type="molecule type" value="Genomic_DNA"/>
</dbReference>
<dbReference type="Proteomes" id="UP000663937">
    <property type="component" value="Chromosome"/>
</dbReference>
<dbReference type="InterPro" id="IPR038670">
    <property type="entry name" value="HslJ-like_sf"/>
</dbReference>
<feature type="signal peptide" evidence="1">
    <location>
        <begin position="1"/>
        <end position="32"/>
    </location>
</feature>
<evidence type="ECO:0000313" key="4">
    <source>
        <dbReference type="Proteomes" id="UP000663937"/>
    </source>
</evidence>
<name>A0A8A4ZC31_9MICO</name>